<dbReference type="Proteomes" id="UP000217545">
    <property type="component" value="Chromosome"/>
</dbReference>
<dbReference type="RefSeq" id="WP_024095739.1">
    <property type="nucleotide sequence ID" value="NZ_CP010588.1"/>
</dbReference>
<dbReference type="InterPro" id="IPR051531">
    <property type="entry name" value="N-acetyltransferase"/>
</dbReference>
<keyword evidence="2" id="KW-0012">Acyltransferase</keyword>
<dbReference type="InterPro" id="IPR000182">
    <property type="entry name" value="GNAT_dom"/>
</dbReference>
<name>A0AAD0EBG8_9RHOB</name>
<feature type="domain" description="N-acetyltransferase" evidence="1">
    <location>
        <begin position="13"/>
        <end position="169"/>
    </location>
</feature>
<dbReference type="Pfam" id="PF13302">
    <property type="entry name" value="Acetyltransf_3"/>
    <property type="match status" value="1"/>
</dbReference>
<evidence type="ECO:0000313" key="3">
    <source>
        <dbReference type="Proteomes" id="UP000217545"/>
    </source>
</evidence>
<dbReference type="EMBL" id="CP010784">
    <property type="protein sequence ID" value="ATF04310.1"/>
    <property type="molecule type" value="Genomic_DNA"/>
</dbReference>
<evidence type="ECO:0000313" key="2">
    <source>
        <dbReference type="EMBL" id="ATF04310.1"/>
    </source>
</evidence>
<dbReference type="GeneID" id="31844658"/>
<dbReference type="SUPFAM" id="SSF55729">
    <property type="entry name" value="Acyl-CoA N-acyltransferases (Nat)"/>
    <property type="match status" value="1"/>
</dbReference>
<dbReference type="PANTHER" id="PTHR43792">
    <property type="entry name" value="GNAT FAMILY, PUTATIVE (AFU_ORTHOLOGUE AFUA_3G00765)-RELATED-RELATED"/>
    <property type="match status" value="1"/>
</dbReference>
<dbReference type="GO" id="GO:0008999">
    <property type="term" value="F:protein-N-terminal-alanine acetyltransferase activity"/>
    <property type="evidence" value="ECO:0007669"/>
    <property type="project" value="UniProtKB-EC"/>
</dbReference>
<dbReference type="InterPro" id="IPR016181">
    <property type="entry name" value="Acyl_CoA_acyltransferase"/>
</dbReference>
<protein>
    <submittedName>
        <fullName evidence="2">Acetyltransferase</fullName>
        <ecNumber evidence="2">2.3.1.267</ecNumber>
    </submittedName>
</protein>
<dbReference type="AlphaFoldDB" id="A0AAD0EBG8"/>
<sequence>MTVAIPTLETDRLILRAPTLADFEALCAFFASDRAEFVGGQMGAEQVWRQLGLEIGHWQLRGYGRWTVEEKQSGQAAGIIGLWFPHGWPEPEIGWDLFEGFSGKGYATEAARAARNYAYDVLSWTTAISLIDTNNHGSRALAQRLGARQDGYFKHERFGEVQIWRHPSPNGLNDGGMEAYA</sequence>
<dbReference type="PROSITE" id="PS51186">
    <property type="entry name" value="GNAT"/>
    <property type="match status" value="1"/>
</dbReference>
<evidence type="ECO:0000259" key="1">
    <source>
        <dbReference type="PROSITE" id="PS51186"/>
    </source>
</evidence>
<accession>A0AAD0EBG8</accession>
<gene>
    <name evidence="2" type="ORF">PhaeoP63_00193</name>
</gene>
<dbReference type="EC" id="2.3.1.267" evidence="2"/>
<dbReference type="Gene3D" id="3.40.630.30">
    <property type="match status" value="1"/>
</dbReference>
<proteinExistence type="predicted"/>
<dbReference type="PANTHER" id="PTHR43792:SF1">
    <property type="entry name" value="N-ACETYLTRANSFERASE DOMAIN-CONTAINING PROTEIN"/>
    <property type="match status" value="1"/>
</dbReference>
<reference evidence="2 3" key="1">
    <citation type="journal article" date="2017" name="Front. Microbiol.">
        <title>Phaeobacter piscinae sp. nov., a species of the Roseobacter group and potential aquaculture probiont.</title>
        <authorList>
            <person name="Sonnenschein E.C."/>
            <person name="Phippen C.B.W."/>
            <person name="Nielsen K.F."/>
            <person name="Mateiu R.V."/>
            <person name="Melchiorsen J."/>
            <person name="Gram L."/>
            <person name="Overmann J."/>
            <person name="Freese H.M."/>
        </authorList>
    </citation>
    <scope>NUCLEOTIDE SEQUENCE [LARGE SCALE GENOMIC DNA]</scope>
    <source>
        <strain evidence="2 3">P63</strain>
    </source>
</reference>
<organism evidence="2 3">
    <name type="scientific">Phaeobacter gallaeciensis</name>
    <dbReference type="NCBI Taxonomy" id="60890"/>
    <lineage>
        <taxon>Bacteria</taxon>
        <taxon>Pseudomonadati</taxon>
        <taxon>Pseudomonadota</taxon>
        <taxon>Alphaproteobacteria</taxon>
        <taxon>Rhodobacterales</taxon>
        <taxon>Roseobacteraceae</taxon>
        <taxon>Phaeobacter</taxon>
    </lineage>
</organism>
<keyword evidence="2" id="KW-0808">Transferase</keyword>